<accession>A0A4U6UPA1</accession>
<keyword evidence="4 5" id="KW-0134">Cell wall</keyword>
<dbReference type="Pfam" id="PF03283">
    <property type="entry name" value="PAE"/>
    <property type="match status" value="1"/>
</dbReference>
<dbReference type="PANTHER" id="PTHR21562">
    <property type="entry name" value="NOTUM-RELATED"/>
    <property type="match status" value="1"/>
</dbReference>
<evidence type="ECO:0000256" key="4">
    <source>
        <dbReference type="ARBA" id="ARBA00022512"/>
    </source>
</evidence>
<dbReference type="GO" id="GO:0071555">
    <property type="term" value="P:cell wall organization"/>
    <property type="evidence" value="ECO:0007669"/>
    <property type="project" value="UniProtKB-KW"/>
</dbReference>
<dbReference type="PANTHER" id="PTHR21562:SF117">
    <property type="entry name" value="PECTIN ACETYLESTERASE"/>
    <property type="match status" value="1"/>
</dbReference>
<name>A0A4U6UPA1_SETVI</name>
<feature type="region of interest" description="Disordered" evidence="6">
    <location>
        <begin position="27"/>
        <end position="57"/>
    </location>
</feature>
<sequence>MATKLRRPPPVPQRRCRGALARAHGRGLFLPLTGGRGDGRPGARRADPPPRRSGEGRRYVCLDGSPPDYHLQRGFGSGSRSWLVYLQGGAWCNSAESCSERKMTALGSSKFMEPVEFDGMLSNQHQLNPGTRRDALLGSHIWNVLSSPLSFSMSLAITLTFLRT</sequence>
<keyword evidence="8" id="KW-1185">Reference proteome</keyword>
<organism evidence="7 8">
    <name type="scientific">Setaria viridis</name>
    <name type="common">Green bristlegrass</name>
    <name type="synonym">Setaria italica subsp. viridis</name>
    <dbReference type="NCBI Taxonomy" id="4556"/>
    <lineage>
        <taxon>Eukaryota</taxon>
        <taxon>Viridiplantae</taxon>
        <taxon>Streptophyta</taxon>
        <taxon>Embryophyta</taxon>
        <taxon>Tracheophyta</taxon>
        <taxon>Spermatophyta</taxon>
        <taxon>Magnoliopsida</taxon>
        <taxon>Liliopsida</taxon>
        <taxon>Poales</taxon>
        <taxon>Poaceae</taxon>
        <taxon>PACMAD clade</taxon>
        <taxon>Panicoideae</taxon>
        <taxon>Panicodae</taxon>
        <taxon>Paniceae</taxon>
        <taxon>Cenchrinae</taxon>
        <taxon>Setaria</taxon>
    </lineage>
</organism>
<comment type="subcellular location">
    <subcellularLocation>
        <location evidence="2 5">Secreted</location>
        <location evidence="2 5">Cell wall</location>
    </subcellularLocation>
</comment>
<evidence type="ECO:0000256" key="2">
    <source>
        <dbReference type="ARBA" id="ARBA00004191"/>
    </source>
</evidence>
<keyword evidence="5" id="KW-0378">Hydrolase</keyword>
<dbReference type="EMBL" id="CM016556">
    <property type="protein sequence ID" value="TKW18180.1"/>
    <property type="molecule type" value="Genomic_DNA"/>
</dbReference>
<proteinExistence type="inferred from homology"/>
<comment type="function">
    <text evidence="1 5">Hydrolyzes acetyl esters in homogalacturonan regions of pectin. In type I primary cell wall, galacturonic acid residues of pectin can be acetylated at the O-2 and O-3 positions. Decreasing the degree of acetylation of pectin gels in vitro alters their physical properties.</text>
</comment>
<dbReference type="EC" id="3.1.1.-" evidence="5"/>
<evidence type="ECO:0000313" key="8">
    <source>
        <dbReference type="Proteomes" id="UP000298652"/>
    </source>
</evidence>
<dbReference type="AlphaFoldDB" id="A0A4U6UPA1"/>
<evidence type="ECO:0000256" key="1">
    <source>
        <dbReference type="ARBA" id="ARBA00003534"/>
    </source>
</evidence>
<evidence type="ECO:0000256" key="3">
    <source>
        <dbReference type="ARBA" id="ARBA00005784"/>
    </source>
</evidence>
<evidence type="ECO:0000256" key="6">
    <source>
        <dbReference type="SAM" id="MobiDB-lite"/>
    </source>
</evidence>
<dbReference type="InterPro" id="IPR004963">
    <property type="entry name" value="PAE/NOTUM"/>
</dbReference>
<evidence type="ECO:0000313" key="7">
    <source>
        <dbReference type="EMBL" id="TKW18180.1"/>
    </source>
</evidence>
<keyword evidence="5" id="KW-0961">Cell wall biogenesis/degradation</keyword>
<reference evidence="7" key="1">
    <citation type="submission" date="2019-03" db="EMBL/GenBank/DDBJ databases">
        <title>WGS assembly of Setaria viridis.</title>
        <authorList>
            <person name="Huang P."/>
            <person name="Jenkins J."/>
            <person name="Grimwood J."/>
            <person name="Barry K."/>
            <person name="Healey A."/>
            <person name="Mamidi S."/>
            <person name="Sreedasyam A."/>
            <person name="Shu S."/>
            <person name="Feldman M."/>
            <person name="Wu J."/>
            <person name="Yu Y."/>
            <person name="Chen C."/>
            <person name="Johnson J."/>
            <person name="Rokhsar D."/>
            <person name="Baxter I."/>
            <person name="Schmutz J."/>
            <person name="Brutnell T."/>
            <person name="Kellogg E."/>
        </authorList>
    </citation>
    <scope>NUCLEOTIDE SEQUENCE [LARGE SCALE GENOMIC DNA]</scope>
</reference>
<dbReference type="Proteomes" id="UP000298652">
    <property type="component" value="Chromosome 5"/>
</dbReference>
<gene>
    <name evidence="7" type="ORF">SEVIR_5G416000v2</name>
</gene>
<dbReference type="GO" id="GO:0016787">
    <property type="term" value="F:hydrolase activity"/>
    <property type="evidence" value="ECO:0007669"/>
    <property type="project" value="UniProtKB-KW"/>
</dbReference>
<comment type="similarity">
    <text evidence="3 5">Belongs to the pectinacetylesterase family.</text>
</comment>
<protein>
    <recommendedName>
        <fullName evidence="5">Pectin acetylesterase</fullName>
        <ecNumber evidence="5">3.1.1.-</ecNumber>
    </recommendedName>
</protein>
<keyword evidence="5" id="KW-0964">Secreted</keyword>
<feature type="compositionally biased region" description="Basic and acidic residues" evidence="6">
    <location>
        <begin position="37"/>
        <end position="57"/>
    </location>
</feature>
<dbReference type="Gramene" id="TKW18180">
    <property type="protein sequence ID" value="TKW18180"/>
    <property type="gene ID" value="SEVIR_5G416000v2"/>
</dbReference>
<evidence type="ECO:0000256" key="5">
    <source>
        <dbReference type="RuleBase" id="RU363114"/>
    </source>
</evidence>